<organism evidence="2 3">
    <name type="scientific">Hymenobacter duratus</name>
    <dbReference type="NCBI Taxonomy" id="2771356"/>
    <lineage>
        <taxon>Bacteria</taxon>
        <taxon>Pseudomonadati</taxon>
        <taxon>Bacteroidota</taxon>
        <taxon>Cytophagia</taxon>
        <taxon>Cytophagales</taxon>
        <taxon>Hymenobacteraceae</taxon>
        <taxon>Hymenobacter</taxon>
    </lineage>
</organism>
<gene>
    <name evidence="2" type="ORF">IC231_12505</name>
</gene>
<evidence type="ECO:0008006" key="4">
    <source>
        <dbReference type="Google" id="ProtNLM"/>
    </source>
</evidence>
<accession>A0ABR8JG71</accession>
<dbReference type="RefSeq" id="WP_190784819.1">
    <property type="nucleotide sequence ID" value="NZ_JACWZZ010000002.1"/>
</dbReference>
<evidence type="ECO:0000313" key="2">
    <source>
        <dbReference type="EMBL" id="MBD2715860.1"/>
    </source>
</evidence>
<keyword evidence="3" id="KW-1185">Reference proteome</keyword>
<protein>
    <recommendedName>
        <fullName evidence="4">Adhesin domain-containing protein</fullName>
    </recommendedName>
</protein>
<keyword evidence="1" id="KW-0732">Signal</keyword>
<dbReference type="Proteomes" id="UP000642468">
    <property type="component" value="Unassembled WGS sequence"/>
</dbReference>
<dbReference type="EMBL" id="JACWZZ010000002">
    <property type="protein sequence ID" value="MBD2715860.1"/>
    <property type="molecule type" value="Genomic_DNA"/>
</dbReference>
<feature type="signal peptide" evidence="1">
    <location>
        <begin position="1"/>
        <end position="29"/>
    </location>
</feature>
<sequence>MKNILLMLHRMRLYGGLAVLLASMPPAQAQNKVQVVTRTIEQTLPCPAGVLVRVRAEKATLRIQGWDKPTMRVVLRLIARHPERTVAEKELTVARHLIEKSGGVIDLVNYFALPPGVTAVRSDLRAEYTVQMPAGNPLQVINAYGQTYLTNLSGKQKLEQDFGQIVLQDMGGSLNALIRYADLNSTNTNFSFTCEADKSALSLVGAGGSYTIRNRYGSVLLEPTAELKSVFIDAQRTEVKIGVPELGLYQYNLSTAHSTLTVPASYAGGVRKTTGQESLRVSTAARLPLIRVLTSYAPITLQAQPLLIRR</sequence>
<reference evidence="2 3" key="1">
    <citation type="submission" date="2020-09" db="EMBL/GenBank/DDBJ databases">
        <authorList>
            <person name="Kim M.K."/>
        </authorList>
    </citation>
    <scope>NUCLEOTIDE SEQUENCE [LARGE SCALE GENOMIC DNA]</scope>
    <source>
        <strain evidence="2 3">BT646</strain>
    </source>
</reference>
<name>A0ABR8JG71_9BACT</name>
<proteinExistence type="predicted"/>
<evidence type="ECO:0000313" key="3">
    <source>
        <dbReference type="Proteomes" id="UP000642468"/>
    </source>
</evidence>
<comment type="caution">
    <text evidence="2">The sequence shown here is derived from an EMBL/GenBank/DDBJ whole genome shotgun (WGS) entry which is preliminary data.</text>
</comment>
<evidence type="ECO:0000256" key="1">
    <source>
        <dbReference type="SAM" id="SignalP"/>
    </source>
</evidence>
<feature type="chain" id="PRO_5047131359" description="Adhesin domain-containing protein" evidence="1">
    <location>
        <begin position="30"/>
        <end position="310"/>
    </location>
</feature>